<dbReference type="HOGENOM" id="CLU_690665_0_0_12"/>
<proteinExistence type="predicted"/>
<dbReference type="GeneID" id="301460910"/>
<evidence type="ECO:0000313" key="2">
    <source>
        <dbReference type="Proteomes" id="UP000014605"/>
    </source>
</evidence>
<reference evidence="1 2" key="1">
    <citation type="submission" date="2013-04" db="EMBL/GenBank/DDBJ databases">
        <title>The Genome Sequence of Treponema vincentii F0403.</title>
        <authorList>
            <consortium name="The Broad Institute Genomics Platform"/>
            <person name="Earl A."/>
            <person name="Ward D."/>
            <person name="Feldgarden M."/>
            <person name="Gevers D."/>
            <person name="Leonetti C."/>
            <person name="Izard J."/>
            <person name="Walker B."/>
            <person name="Young S."/>
            <person name="Zeng Q."/>
            <person name="Gargeya S."/>
            <person name="Fitzgerald M."/>
            <person name="Haas B."/>
            <person name="Abouelleil A."/>
            <person name="Allen A.W."/>
            <person name="Alvarado L."/>
            <person name="Arachchi H.M."/>
            <person name="Berlin A.M."/>
            <person name="Chapman S.B."/>
            <person name="Gainer-Dewar J."/>
            <person name="Goldberg J."/>
            <person name="Griggs A."/>
            <person name="Gujja S."/>
            <person name="Hansen M."/>
            <person name="Howarth C."/>
            <person name="Imamovic A."/>
            <person name="Ireland A."/>
            <person name="Larimer J."/>
            <person name="McCowan C."/>
            <person name="Murphy C."/>
            <person name="Pearson M."/>
            <person name="Poon T.W."/>
            <person name="Priest M."/>
            <person name="Roberts A."/>
            <person name="Saif S."/>
            <person name="Shea T."/>
            <person name="Sisk P."/>
            <person name="Sykes S."/>
            <person name="Wortman J."/>
            <person name="Nusbaum C."/>
            <person name="Birren B."/>
        </authorList>
    </citation>
    <scope>NUCLEOTIDE SEQUENCE [LARGE SCALE GENOMIC DNA]</scope>
    <source>
        <strain evidence="1 2">F0403</strain>
    </source>
</reference>
<organism evidence="1 2">
    <name type="scientific">Treponema vincentii F0403</name>
    <dbReference type="NCBI Taxonomy" id="1125702"/>
    <lineage>
        <taxon>Bacteria</taxon>
        <taxon>Pseudomonadati</taxon>
        <taxon>Spirochaetota</taxon>
        <taxon>Spirochaetia</taxon>
        <taxon>Spirochaetales</taxon>
        <taxon>Treponemataceae</taxon>
        <taxon>Treponema</taxon>
    </lineage>
</organism>
<dbReference type="EMBL" id="ATFC01000003">
    <property type="protein sequence ID" value="EPF47445.1"/>
    <property type="molecule type" value="Genomic_DNA"/>
</dbReference>
<name>S3LCM7_9SPIR</name>
<protein>
    <recommendedName>
        <fullName evidence="3">Alginate export domain-containing protein</fullName>
    </recommendedName>
</protein>
<keyword evidence="2" id="KW-1185">Reference proteome</keyword>
<dbReference type="RefSeq" id="WP_016518242.1">
    <property type="nucleotide sequence ID" value="NZ_KE332512.1"/>
</dbReference>
<sequence>MKRIVFLLIVAGGIVMQAAALEFGVNFSDTTGLNGTDKAFNISQANEAEAFIKFPVGGFSSIYISGEARFSGFFPISPNGTAQLLPLAQSFRLKRTDWSGHTAFNTIGFQWAIGRTLFNEYSNKILSGLFDGARAGLTIKHTDLAFALGYTGLTYKNDAKIRIDQDDTNRMADKGKILAPQRLFLLLSAAFQEIIPSHTFGLDMLAQFDLLKETGRTHTQYFIPYIHGRINRNFNWKYWAAVQFGEDTQFFYSLASGLSVQYFNPDWRYFTLTGKLDWAAGDYDGAGSMRSFIPVTSLKQTVVADGAISRFSNMLTAGLTASVRPIRALLTDVSYIALASPNTVKAPAYIGSELSAKVSYHFYDDFSAAFTGGIFVPNPKFTTAYNVRWMTELAFTVRL</sequence>
<accession>S3LCM7</accession>
<comment type="caution">
    <text evidence="1">The sequence shown here is derived from an EMBL/GenBank/DDBJ whole genome shotgun (WGS) entry which is preliminary data.</text>
</comment>
<dbReference type="Proteomes" id="UP000014605">
    <property type="component" value="Unassembled WGS sequence"/>
</dbReference>
<dbReference type="PATRIC" id="fig|1125702.3.peg.757"/>
<evidence type="ECO:0008006" key="3">
    <source>
        <dbReference type="Google" id="ProtNLM"/>
    </source>
</evidence>
<dbReference type="AlphaFoldDB" id="S3LCM7"/>
<gene>
    <name evidence="1" type="ORF">HMPREF1222_00722</name>
</gene>
<evidence type="ECO:0000313" key="1">
    <source>
        <dbReference type="EMBL" id="EPF47445.1"/>
    </source>
</evidence>